<reference evidence="2 3" key="1">
    <citation type="submission" date="2013-05" db="EMBL/GenBank/DDBJ databases">
        <title>Genome sequence of Streptomyces sparsogenes DSM 40356.</title>
        <authorList>
            <person name="Coyne S."/>
            <person name="Seebeck F.P."/>
        </authorList>
    </citation>
    <scope>NUCLEOTIDE SEQUENCE [LARGE SCALE GENOMIC DNA]</scope>
    <source>
        <strain evidence="2 3">DSM 40356</strain>
    </source>
</reference>
<evidence type="ECO:0000313" key="3">
    <source>
        <dbReference type="Proteomes" id="UP000186168"/>
    </source>
</evidence>
<comment type="caution">
    <text evidence="2">The sequence shown here is derived from an EMBL/GenBank/DDBJ whole genome shotgun (WGS) entry which is preliminary data.</text>
</comment>
<evidence type="ECO:0000256" key="1">
    <source>
        <dbReference type="SAM" id="MobiDB-lite"/>
    </source>
</evidence>
<gene>
    <name evidence="2" type="ORF">SPAR_39825</name>
</gene>
<proteinExistence type="predicted"/>
<accession>A0A1R1S674</accession>
<dbReference type="EMBL" id="ASQP01000512">
    <property type="protein sequence ID" value="OMI33767.1"/>
    <property type="molecule type" value="Genomic_DNA"/>
</dbReference>
<protein>
    <submittedName>
        <fullName evidence="2">Uncharacterized protein</fullName>
    </submittedName>
</protein>
<organism evidence="2 3">
    <name type="scientific">Streptomyces sparsogenes DSM 40356</name>
    <dbReference type="NCBI Taxonomy" id="1331668"/>
    <lineage>
        <taxon>Bacteria</taxon>
        <taxon>Bacillati</taxon>
        <taxon>Actinomycetota</taxon>
        <taxon>Actinomycetes</taxon>
        <taxon>Kitasatosporales</taxon>
        <taxon>Streptomycetaceae</taxon>
        <taxon>Streptomyces</taxon>
    </lineage>
</organism>
<sequence>MQEHVAWSGLTRFDLDRPRSRMSMYRTVLAEGQHDVNLSHLHRRLSRCAGPRPPWRARRTRTPPRKGCVRRRRPSGPPPCPESRRRAGGPPRAEPVSRSGRPRGPATRRAAAGGRPCRASP</sequence>
<feature type="compositionally biased region" description="Low complexity" evidence="1">
    <location>
        <begin position="97"/>
        <end position="121"/>
    </location>
</feature>
<dbReference type="AlphaFoldDB" id="A0A1R1S674"/>
<name>A0A1R1S674_9ACTN</name>
<feature type="region of interest" description="Disordered" evidence="1">
    <location>
        <begin position="45"/>
        <end position="121"/>
    </location>
</feature>
<keyword evidence="3" id="KW-1185">Reference proteome</keyword>
<feature type="compositionally biased region" description="Basic residues" evidence="1">
    <location>
        <begin position="55"/>
        <end position="74"/>
    </location>
</feature>
<evidence type="ECO:0000313" key="2">
    <source>
        <dbReference type="EMBL" id="OMI33767.1"/>
    </source>
</evidence>
<dbReference type="Proteomes" id="UP000186168">
    <property type="component" value="Unassembled WGS sequence"/>
</dbReference>